<feature type="compositionally biased region" description="Basic residues" evidence="1">
    <location>
        <begin position="152"/>
        <end position="161"/>
    </location>
</feature>
<keyword evidence="3" id="KW-1185">Reference proteome</keyword>
<feature type="compositionally biased region" description="Basic and acidic residues" evidence="1">
    <location>
        <begin position="162"/>
        <end position="175"/>
    </location>
</feature>
<accession>A0A1H0LZG3</accession>
<feature type="region of interest" description="Disordered" evidence="1">
    <location>
        <begin position="141"/>
        <end position="175"/>
    </location>
</feature>
<proteinExistence type="predicted"/>
<organism evidence="2 3">
    <name type="scientific">Nakamurella panacisegetis</name>
    <dbReference type="NCBI Taxonomy" id="1090615"/>
    <lineage>
        <taxon>Bacteria</taxon>
        <taxon>Bacillati</taxon>
        <taxon>Actinomycetota</taxon>
        <taxon>Actinomycetes</taxon>
        <taxon>Nakamurellales</taxon>
        <taxon>Nakamurellaceae</taxon>
        <taxon>Nakamurella</taxon>
    </lineage>
</organism>
<dbReference type="Proteomes" id="UP000198741">
    <property type="component" value="Chromosome I"/>
</dbReference>
<protein>
    <submittedName>
        <fullName evidence="2">Uncharacterized protein</fullName>
    </submittedName>
</protein>
<reference evidence="2 3" key="1">
    <citation type="submission" date="2016-10" db="EMBL/GenBank/DDBJ databases">
        <authorList>
            <person name="de Groot N.N."/>
        </authorList>
    </citation>
    <scope>NUCLEOTIDE SEQUENCE [LARGE SCALE GENOMIC DNA]</scope>
    <source>
        <strain evidence="3">P4-7,KCTC 19426,CECT 7604</strain>
    </source>
</reference>
<feature type="compositionally biased region" description="Low complexity" evidence="1">
    <location>
        <begin position="141"/>
        <end position="151"/>
    </location>
</feature>
<dbReference type="EMBL" id="LT629710">
    <property type="protein sequence ID" value="SDO73525.1"/>
    <property type="molecule type" value="Genomic_DNA"/>
</dbReference>
<evidence type="ECO:0000256" key="1">
    <source>
        <dbReference type="SAM" id="MobiDB-lite"/>
    </source>
</evidence>
<name>A0A1H0LZG3_9ACTN</name>
<evidence type="ECO:0000313" key="2">
    <source>
        <dbReference type="EMBL" id="SDO73525.1"/>
    </source>
</evidence>
<sequence length="175" mass="18213">MDREVGAAVAVVLTVAVGLVLIAAGSPAPVVTPLAGWAGVVDGPADWSARPVPDPAPFDRDSRDVGPVRFVGPVVPEALAGFARDGEGPRLVVTGTLDDVEEARAAGVGSEDRTIGAGSAARDTAALVRVVPPVVPGPAWVVTPQETPNRPTTRRAPTRWRVRTDRRTDKSHTPR</sequence>
<dbReference type="AlphaFoldDB" id="A0A1H0LZG3"/>
<evidence type="ECO:0000313" key="3">
    <source>
        <dbReference type="Proteomes" id="UP000198741"/>
    </source>
</evidence>
<gene>
    <name evidence="2" type="ORF">SAMN04515671_1870</name>
</gene>